<proteinExistence type="predicted"/>
<dbReference type="eggNOG" id="ENOG5033ENY">
    <property type="taxonomic scope" value="Bacteria"/>
</dbReference>
<evidence type="ECO:0000313" key="2">
    <source>
        <dbReference type="Proteomes" id="UP000003987"/>
    </source>
</evidence>
<protein>
    <submittedName>
        <fullName evidence="1">Uncharacterized protein</fullName>
    </submittedName>
</protein>
<dbReference type="AlphaFoldDB" id="C7XXN9"/>
<dbReference type="OrthoDB" id="2310668at2"/>
<evidence type="ECO:0000313" key="1">
    <source>
        <dbReference type="EMBL" id="EEU29659.1"/>
    </source>
</evidence>
<name>C7XXN9_9LACO</name>
<dbReference type="HOGENOM" id="CLU_1832625_0_0_9"/>
<dbReference type="RefSeq" id="WP_006917392.1">
    <property type="nucleotide sequence ID" value="NZ_GG698806.1"/>
</dbReference>
<keyword evidence="2" id="KW-1185">Reference proteome</keyword>
<dbReference type="EMBL" id="GG698806">
    <property type="protein sequence ID" value="EEU29659.1"/>
    <property type="molecule type" value="Genomic_DNA"/>
</dbReference>
<dbReference type="Proteomes" id="UP000003987">
    <property type="component" value="Unassembled WGS sequence"/>
</dbReference>
<sequence>MTNYSKRELKDLDRMFKKISNIEGYIAKLNTELQANHDRATQRKIKKNIQSIHHGIRSIIKDEERITENACLQKQHNVENKWYLRQSETQLIRLETALDRLYHNLQSLSSIEMKKLKEVSSKLNMAKLIIEKANASRKYASAS</sequence>
<gene>
    <name evidence="1" type="ORF">HMPREF0501_01453</name>
</gene>
<reference evidence="1 2" key="1">
    <citation type="submission" date="2009-06" db="EMBL/GenBank/DDBJ databases">
        <title>The Genome Sequence of Lactobacillus coleohominis strain 101-4-CHN.</title>
        <authorList>
            <consortium name="The Broad Institute Genome Sequencing Platform"/>
            <person name="Ward D."/>
            <person name="Young S.K."/>
            <person name="Zeng Q."/>
            <person name="Koehrsen M."/>
            <person name="Alvarado L."/>
            <person name="Berlin A."/>
            <person name="Borenstein D."/>
            <person name="Chen Z."/>
            <person name="Engels R."/>
            <person name="Freedman E."/>
            <person name="Gellesch M."/>
            <person name="Goldberg J."/>
            <person name="Griggs A."/>
            <person name="Gujja S."/>
            <person name="Heiman D."/>
            <person name="Hepburn T."/>
            <person name="Howarth C."/>
            <person name="Jen D."/>
            <person name="Larson L."/>
            <person name="Lewis B."/>
            <person name="Mehta T."/>
            <person name="Park D."/>
            <person name="Pearson M."/>
            <person name="Roberts A."/>
            <person name="Saif S."/>
            <person name="Shea T."/>
            <person name="Shenoy N."/>
            <person name="Sisk P."/>
            <person name="Stolte C."/>
            <person name="Sykes S."/>
            <person name="Walk T."/>
            <person name="White J."/>
            <person name="Yandava C."/>
            <person name="Liu Y."/>
            <person name="Xu Q."/>
            <person name="Lander E."/>
            <person name="Nusbaum C."/>
            <person name="Galagan J."/>
            <person name="Birren B."/>
        </authorList>
    </citation>
    <scope>NUCLEOTIDE SEQUENCE [LARGE SCALE GENOMIC DNA]</scope>
    <source>
        <strain evidence="1 2">101-4-CHN</strain>
    </source>
</reference>
<accession>C7XXN9</accession>
<organism evidence="1 2">
    <name type="scientific">Limosilactobacillus coleohominis 101-4-CHN</name>
    <dbReference type="NCBI Taxonomy" id="575594"/>
    <lineage>
        <taxon>Bacteria</taxon>
        <taxon>Bacillati</taxon>
        <taxon>Bacillota</taxon>
        <taxon>Bacilli</taxon>
        <taxon>Lactobacillales</taxon>
        <taxon>Lactobacillaceae</taxon>
        <taxon>Limosilactobacillus</taxon>
    </lineage>
</organism>